<name>A0A9N9XBC0_DIABA</name>
<evidence type="ECO:0000313" key="2">
    <source>
        <dbReference type="EMBL" id="CAG9834819.1"/>
    </source>
</evidence>
<evidence type="ECO:0000313" key="3">
    <source>
        <dbReference type="Proteomes" id="UP001153709"/>
    </source>
</evidence>
<organism evidence="2 3">
    <name type="scientific">Diabrotica balteata</name>
    <name type="common">Banded cucumber beetle</name>
    <dbReference type="NCBI Taxonomy" id="107213"/>
    <lineage>
        <taxon>Eukaryota</taxon>
        <taxon>Metazoa</taxon>
        <taxon>Ecdysozoa</taxon>
        <taxon>Arthropoda</taxon>
        <taxon>Hexapoda</taxon>
        <taxon>Insecta</taxon>
        <taxon>Pterygota</taxon>
        <taxon>Neoptera</taxon>
        <taxon>Endopterygota</taxon>
        <taxon>Coleoptera</taxon>
        <taxon>Polyphaga</taxon>
        <taxon>Cucujiformia</taxon>
        <taxon>Chrysomeloidea</taxon>
        <taxon>Chrysomelidae</taxon>
        <taxon>Galerucinae</taxon>
        <taxon>Diabroticina</taxon>
        <taxon>Diabroticites</taxon>
        <taxon>Diabrotica</taxon>
    </lineage>
</organism>
<protein>
    <submittedName>
        <fullName evidence="2">Uncharacterized protein</fullName>
    </submittedName>
</protein>
<dbReference type="EMBL" id="OU898280">
    <property type="protein sequence ID" value="CAG9834819.1"/>
    <property type="molecule type" value="Genomic_DNA"/>
</dbReference>
<sequence length="195" mass="22046">MDANIVPRRGKLITNMVSIPKINDSEHSTNENKILTELEDLKIILCSNNLANQNIGFTENNENHDDTKSTCTHPTSSKESLTVETIECAEDFVYANDNEKENYLKCMATPEQFVYTVNPDNPTKIHNNRKEAVNCYVSLCHSNESDADKSDNDRTYKVEKRSQGNLSSSSPHSPTKKCQGKEYERRIIGPTGHKH</sequence>
<keyword evidence="3" id="KW-1185">Reference proteome</keyword>
<dbReference type="AlphaFoldDB" id="A0A9N9XBC0"/>
<dbReference type="Proteomes" id="UP001153709">
    <property type="component" value="Chromosome 5"/>
</dbReference>
<gene>
    <name evidence="2" type="ORF">DIABBA_LOCUS8084</name>
</gene>
<feature type="region of interest" description="Disordered" evidence="1">
    <location>
        <begin position="145"/>
        <end position="195"/>
    </location>
</feature>
<feature type="compositionally biased region" description="Polar residues" evidence="1">
    <location>
        <begin position="163"/>
        <end position="173"/>
    </location>
</feature>
<proteinExistence type="predicted"/>
<reference evidence="2" key="1">
    <citation type="submission" date="2022-01" db="EMBL/GenBank/DDBJ databases">
        <authorList>
            <person name="King R."/>
        </authorList>
    </citation>
    <scope>NUCLEOTIDE SEQUENCE</scope>
</reference>
<feature type="compositionally biased region" description="Basic and acidic residues" evidence="1">
    <location>
        <begin position="145"/>
        <end position="162"/>
    </location>
</feature>
<evidence type="ECO:0000256" key="1">
    <source>
        <dbReference type="SAM" id="MobiDB-lite"/>
    </source>
</evidence>
<accession>A0A9N9XBC0</accession>